<dbReference type="OrthoDB" id="935695at2"/>
<name>A0A0P1G743_9RHOB</name>
<dbReference type="InterPro" id="IPR025644">
    <property type="entry name" value="DUF4344"/>
</dbReference>
<dbReference type="STRING" id="928856.SAMN04488049_11178"/>
<dbReference type="RefSeq" id="WP_058289518.1">
    <property type="nucleotide sequence ID" value="NZ_CYSD01000020.1"/>
</dbReference>
<keyword evidence="1" id="KW-0732">Signal</keyword>
<organism evidence="2 3">
    <name type="scientific">Tritonibacter multivorans</name>
    <dbReference type="NCBI Taxonomy" id="928856"/>
    <lineage>
        <taxon>Bacteria</taxon>
        <taxon>Pseudomonadati</taxon>
        <taxon>Pseudomonadota</taxon>
        <taxon>Alphaproteobacteria</taxon>
        <taxon>Rhodobacterales</taxon>
        <taxon>Paracoccaceae</taxon>
        <taxon>Tritonibacter</taxon>
    </lineage>
</organism>
<dbReference type="Pfam" id="PF14247">
    <property type="entry name" value="DUF4344"/>
    <property type="match status" value="2"/>
</dbReference>
<dbReference type="AlphaFoldDB" id="A0A0P1G743"/>
<protein>
    <recommendedName>
        <fullName evidence="4">Metallopeptidase</fullName>
    </recommendedName>
</protein>
<evidence type="ECO:0000256" key="1">
    <source>
        <dbReference type="SAM" id="SignalP"/>
    </source>
</evidence>
<keyword evidence="3" id="KW-1185">Reference proteome</keyword>
<evidence type="ECO:0000313" key="2">
    <source>
        <dbReference type="EMBL" id="CUH77531.1"/>
    </source>
</evidence>
<reference evidence="2 3" key="1">
    <citation type="submission" date="2015-09" db="EMBL/GenBank/DDBJ databases">
        <authorList>
            <consortium name="Swine Surveillance"/>
        </authorList>
    </citation>
    <scope>NUCLEOTIDE SEQUENCE [LARGE SCALE GENOMIC DNA]</scope>
    <source>
        <strain evidence="2 3">CECT 7557</strain>
    </source>
</reference>
<dbReference type="EMBL" id="CYSD01000020">
    <property type="protein sequence ID" value="CUH77531.1"/>
    <property type="molecule type" value="Genomic_DNA"/>
</dbReference>
<feature type="signal peptide" evidence="1">
    <location>
        <begin position="1"/>
        <end position="26"/>
    </location>
</feature>
<accession>A0A0P1G743</accession>
<dbReference type="Proteomes" id="UP000052022">
    <property type="component" value="Unassembled WGS sequence"/>
</dbReference>
<proteinExistence type="predicted"/>
<feature type="chain" id="PRO_5006063128" description="Metallopeptidase" evidence="1">
    <location>
        <begin position="27"/>
        <end position="252"/>
    </location>
</feature>
<evidence type="ECO:0000313" key="3">
    <source>
        <dbReference type="Proteomes" id="UP000052022"/>
    </source>
</evidence>
<gene>
    <name evidence="2" type="ORF">TRM7557_01420</name>
</gene>
<evidence type="ECO:0008006" key="4">
    <source>
        <dbReference type="Google" id="ProtNLM"/>
    </source>
</evidence>
<sequence length="252" mass="27708">MLKHLKVASVLACLGGFSLGTLPALAEDQSETDAFVEANILGIFYHELGHALIDIEGLPIFGQEEDAADVASIFLIDALFEEEAAQEMAWHAALGFWAEAETHGHTDIPWWDVHGPDAQRFYNTVCLFYGADPEARADFARNLDLPEDRADTCPEEFDQANHSWGAVLDDIGERGAGNSLTFTGARDEDASLAEQLLAEEVDFLNENLTLQDSLTVTVESCGEANAFYDPNTTEVIFCTEFEDHLYSLAQDL</sequence>